<dbReference type="Proteomes" id="UP000234857">
    <property type="component" value="Unassembled WGS sequence"/>
</dbReference>
<name>A0A2N5ZFK5_MUIH1</name>
<evidence type="ECO:0000313" key="2">
    <source>
        <dbReference type="Proteomes" id="UP000234857"/>
    </source>
</evidence>
<comment type="caution">
    <text evidence="1">The sequence shown here is derived from an EMBL/GenBank/DDBJ whole genome shotgun (WGS) entry which is preliminary data.</text>
</comment>
<gene>
    <name evidence="1" type="ORF">C0601_07600</name>
</gene>
<dbReference type="EMBL" id="PKTG01000087">
    <property type="protein sequence ID" value="PLX17416.1"/>
    <property type="molecule type" value="Genomic_DNA"/>
</dbReference>
<dbReference type="AlphaFoldDB" id="A0A2N5ZFK5"/>
<protein>
    <submittedName>
        <fullName evidence="1">Uncharacterized protein</fullName>
    </submittedName>
</protein>
<sequence>MRKVSGYNIDELANNIVYNLKLHSDNPDARFKLKQVMWYAKEERKYPDILIHMALGILFEQGIITFEKLGRTGDFNESIRVRLK</sequence>
<reference evidence="1 2" key="1">
    <citation type="submission" date="2017-11" db="EMBL/GenBank/DDBJ databases">
        <title>Genome-resolved metagenomics identifies genetic mobility, metabolic interactions, and unexpected diversity in perchlorate-reducing communities.</title>
        <authorList>
            <person name="Barnum T.P."/>
            <person name="Figueroa I.A."/>
            <person name="Carlstrom C.I."/>
            <person name="Lucas L.N."/>
            <person name="Engelbrektson A.L."/>
            <person name="Coates J.D."/>
        </authorList>
    </citation>
    <scope>NUCLEOTIDE SEQUENCE [LARGE SCALE GENOMIC DNA]</scope>
    <source>
        <strain evidence="1">BM706</strain>
    </source>
</reference>
<evidence type="ECO:0000313" key="1">
    <source>
        <dbReference type="EMBL" id="PLX17416.1"/>
    </source>
</evidence>
<proteinExistence type="predicted"/>
<accession>A0A2N5ZFK5</accession>
<organism evidence="1 2">
    <name type="scientific">Muiribacterium halophilum</name>
    <dbReference type="NCBI Taxonomy" id="2053465"/>
    <lineage>
        <taxon>Bacteria</taxon>
        <taxon>Candidatus Muiribacteriota</taxon>
        <taxon>Candidatus Muiribacteriia</taxon>
        <taxon>Candidatus Muiribacteriales</taxon>
        <taxon>Candidatus Muiribacteriaceae</taxon>
        <taxon>Candidatus Muiribacterium</taxon>
    </lineage>
</organism>